<dbReference type="OrthoDB" id="9805663at2"/>
<evidence type="ECO:0000256" key="1">
    <source>
        <dbReference type="ARBA" id="ARBA00023002"/>
    </source>
</evidence>
<dbReference type="InterPro" id="IPR020843">
    <property type="entry name" value="ER"/>
</dbReference>
<protein>
    <submittedName>
        <fullName evidence="3">Zinc-binding dehydrogenase</fullName>
    </submittedName>
</protein>
<dbReference type="EMBL" id="WXYQ01000005">
    <property type="protein sequence ID" value="NBG95458.1"/>
    <property type="molecule type" value="Genomic_DNA"/>
</dbReference>
<comment type="caution">
    <text evidence="3">The sequence shown here is derived from an EMBL/GenBank/DDBJ whole genome shotgun (WGS) entry which is preliminary data.</text>
</comment>
<dbReference type="Gene3D" id="3.90.180.10">
    <property type="entry name" value="Medium-chain alcohol dehydrogenases, catalytic domain"/>
    <property type="match status" value="1"/>
</dbReference>
<dbReference type="PANTHER" id="PTHR43205:SF7">
    <property type="entry name" value="PROSTAGLANDIN REDUCTASE 1"/>
    <property type="match status" value="1"/>
</dbReference>
<dbReference type="InterPro" id="IPR041694">
    <property type="entry name" value="ADH_N_2"/>
</dbReference>
<evidence type="ECO:0000259" key="2">
    <source>
        <dbReference type="SMART" id="SM00829"/>
    </source>
</evidence>
<dbReference type="AlphaFoldDB" id="A0A845QAY3"/>
<dbReference type="GeneID" id="300655077"/>
<dbReference type="GO" id="GO:0016628">
    <property type="term" value="F:oxidoreductase activity, acting on the CH-CH group of donors, NAD or NADP as acceptor"/>
    <property type="evidence" value="ECO:0007669"/>
    <property type="project" value="InterPro"/>
</dbReference>
<reference evidence="3 4" key="1">
    <citation type="journal article" date="2016" name="Int. J. Syst. Evol. Microbiol.">
        <title>Pyruvatibacter mobilis gen. nov., sp. nov., a marine bacterium from the culture broth of Picochlorum sp. 122.</title>
        <authorList>
            <person name="Wang G."/>
            <person name="Tang M."/>
            <person name="Wu H."/>
            <person name="Dai S."/>
            <person name="Li T."/>
            <person name="Chen C."/>
            <person name="He H."/>
            <person name="Fan J."/>
            <person name="Xiang W."/>
            <person name="Li X."/>
        </authorList>
    </citation>
    <scope>NUCLEOTIDE SEQUENCE [LARGE SCALE GENOMIC DNA]</scope>
    <source>
        <strain evidence="3 4">GYP-11</strain>
    </source>
</reference>
<dbReference type="SMART" id="SM00829">
    <property type="entry name" value="PKS_ER"/>
    <property type="match status" value="1"/>
</dbReference>
<dbReference type="InterPro" id="IPR013149">
    <property type="entry name" value="ADH-like_C"/>
</dbReference>
<evidence type="ECO:0000313" key="3">
    <source>
        <dbReference type="EMBL" id="NBG95458.1"/>
    </source>
</evidence>
<keyword evidence="1" id="KW-0560">Oxidoreductase</keyword>
<dbReference type="Pfam" id="PF00107">
    <property type="entry name" value="ADH_zinc_N"/>
    <property type="match status" value="1"/>
</dbReference>
<dbReference type="SUPFAM" id="SSF50129">
    <property type="entry name" value="GroES-like"/>
    <property type="match status" value="1"/>
</dbReference>
<dbReference type="Pfam" id="PF16884">
    <property type="entry name" value="ADH_N_2"/>
    <property type="match status" value="1"/>
</dbReference>
<accession>A0A845QAY3</accession>
<sequence length="338" mass="35620">MAVTETREITLSDSPSGKLQTQNFALSTTPLAEPGDGELLIRLLYISIDAANRAWMQGRTYRDQVLPGTKMAGGALGQVVVSNHPGFKAGDLVEGDMGWCEHVVLPGDAVAKRTQRGPLTHLLSILGITGKTAYFGMLKIGAPKKGETVVVSAAAGAVGSVAGQLAKTHGARVVGIAGSDRKCQWLTDELGFDAAINYNKEPVVKALKQAAPDGVDVFFDNVGGDIFEGVLFRMNMRGRIVCCGAVSQYDTETPTHGPRGVPGLFVTKRLKIEGFIVSDFADQFAQAEAELAGFAAQSHIKVAEDIVEGLENAPQALVGLLGGENLGKRLVHVADPQG</sequence>
<feature type="domain" description="Enoyl reductase (ER)" evidence="2">
    <location>
        <begin position="17"/>
        <end position="331"/>
    </location>
</feature>
<gene>
    <name evidence="3" type="ORF">GTQ45_06900</name>
</gene>
<dbReference type="InterPro" id="IPR036291">
    <property type="entry name" value="NAD(P)-bd_dom_sf"/>
</dbReference>
<dbReference type="InterPro" id="IPR011032">
    <property type="entry name" value="GroES-like_sf"/>
</dbReference>
<organism evidence="3 4">
    <name type="scientific">Pyruvatibacter mobilis</name>
    <dbReference type="NCBI Taxonomy" id="1712261"/>
    <lineage>
        <taxon>Bacteria</taxon>
        <taxon>Pseudomonadati</taxon>
        <taxon>Pseudomonadota</taxon>
        <taxon>Alphaproteobacteria</taxon>
        <taxon>Hyphomicrobiales</taxon>
        <taxon>Parvibaculaceae</taxon>
        <taxon>Pyruvatibacter</taxon>
    </lineage>
</organism>
<proteinExistence type="predicted"/>
<dbReference type="Gene3D" id="3.40.50.720">
    <property type="entry name" value="NAD(P)-binding Rossmann-like Domain"/>
    <property type="match status" value="1"/>
</dbReference>
<dbReference type="FunFam" id="3.40.50.720:FF:000121">
    <property type="entry name" value="Prostaglandin reductase 2"/>
    <property type="match status" value="1"/>
</dbReference>
<evidence type="ECO:0000313" key="4">
    <source>
        <dbReference type="Proteomes" id="UP000470384"/>
    </source>
</evidence>
<dbReference type="InterPro" id="IPR045010">
    <property type="entry name" value="MDR_fam"/>
</dbReference>
<dbReference type="CDD" id="cd05288">
    <property type="entry name" value="PGDH"/>
    <property type="match status" value="1"/>
</dbReference>
<dbReference type="RefSeq" id="WP_160587434.1">
    <property type="nucleotide sequence ID" value="NZ_BMHN01000001.1"/>
</dbReference>
<name>A0A845QAY3_9HYPH</name>
<keyword evidence="4" id="KW-1185">Reference proteome</keyword>
<dbReference type="Proteomes" id="UP000470384">
    <property type="component" value="Unassembled WGS sequence"/>
</dbReference>
<dbReference type="SUPFAM" id="SSF51735">
    <property type="entry name" value="NAD(P)-binding Rossmann-fold domains"/>
    <property type="match status" value="1"/>
</dbReference>
<dbReference type="PANTHER" id="PTHR43205">
    <property type="entry name" value="PROSTAGLANDIN REDUCTASE"/>
    <property type="match status" value="1"/>
</dbReference>